<dbReference type="GO" id="GO:0016491">
    <property type="term" value="F:oxidoreductase activity"/>
    <property type="evidence" value="ECO:0007669"/>
    <property type="project" value="UniProtKB-KW"/>
</dbReference>
<proteinExistence type="inferred from homology"/>
<dbReference type="EMBL" id="RDQH01000332">
    <property type="protein sequence ID" value="RXH96985.1"/>
    <property type="molecule type" value="Genomic_DNA"/>
</dbReference>
<dbReference type="Pfam" id="PF14226">
    <property type="entry name" value="DIOX_N"/>
    <property type="match status" value="1"/>
</dbReference>
<evidence type="ECO:0000256" key="2">
    <source>
        <dbReference type="ARBA" id="ARBA00023004"/>
    </source>
</evidence>
<dbReference type="InterPro" id="IPR044861">
    <property type="entry name" value="IPNS-like_FE2OG_OXY"/>
</dbReference>
<dbReference type="InterPro" id="IPR050231">
    <property type="entry name" value="Iron_ascorbate_oxido_reductase"/>
</dbReference>
<keyword evidence="6" id="KW-1185">Reference proteome</keyword>
<dbReference type="GO" id="GO:0046872">
    <property type="term" value="F:metal ion binding"/>
    <property type="evidence" value="ECO:0007669"/>
    <property type="project" value="UniProtKB-KW"/>
</dbReference>
<dbReference type="SUPFAM" id="SSF51197">
    <property type="entry name" value="Clavaminate synthase-like"/>
    <property type="match status" value="2"/>
</dbReference>
<keyword evidence="2 3" id="KW-0408">Iron</keyword>
<gene>
    <name evidence="5" type="ORF">DVH24_035653</name>
</gene>
<comment type="similarity">
    <text evidence="3">Belongs to the iron/ascorbate-dependent oxidoreductase family.</text>
</comment>
<accession>A0A498JPB6</accession>
<dbReference type="InterPro" id="IPR027443">
    <property type="entry name" value="IPNS-like_sf"/>
</dbReference>
<evidence type="ECO:0000259" key="4">
    <source>
        <dbReference type="PROSITE" id="PS51471"/>
    </source>
</evidence>
<comment type="caution">
    <text evidence="5">The sequence shown here is derived from an EMBL/GenBank/DDBJ whole genome shotgun (WGS) entry which is preliminary data.</text>
</comment>
<keyword evidence="1 3" id="KW-0479">Metal-binding</keyword>
<evidence type="ECO:0000313" key="6">
    <source>
        <dbReference type="Proteomes" id="UP000290289"/>
    </source>
</evidence>
<feature type="domain" description="Fe2OG dioxygenase" evidence="4">
    <location>
        <begin position="210"/>
        <end position="313"/>
    </location>
</feature>
<evidence type="ECO:0000256" key="1">
    <source>
        <dbReference type="ARBA" id="ARBA00022723"/>
    </source>
</evidence>
<dbReference type="InterPro" id="IPR005123">
    <property type="entry name" value="Oxoglu/Fe-dep_dioxygenase_dom"/>
</dbReference>
<sequence length="361" mass="40844">MSVTSVTQTVPKIPVVDFSQKGCLKPGTSYWLSVRGNVCHALEEFGCFMVVLPNKVSPELQDSMFGTLKELKKMSVTSVTQTVPKIPVVDFSQESCLKPGTSSWLSVRGNVCHALEEFGCFMAVLPNKVSPELQDSMFGTLKELFDFPIETKAQTPQEKPVTDGYTSTSFHESLAAGTDSEKSRTFEHHFWPNGNDQYRYEKYHDDHVQSIVSTLRFMKYKKPEKTGTGQGLPAHTDKTFTTILHQNHVKGLEIYTKDNKWIGFDPLPSSFLFMACEGFQVWSNDRISSCKHRVNLNINEVRSSFGLFSYLEGVIRAPDELTAEDQPLKYKPLHMLDYVQFFLDNHRNVGVGYSVKEYCGI</sequence>
<keyword evidence="3" id="KW-0560">Oxidoreductase</keyword>
<reference evidence="5 6" key="1">
    <citation type="submission" date="2018-10" db="EMBL/GenBank/DDBJ databases">
        <title>A high-quality apple genome assembly.</title>
        <authorList>
            <person name="Hu J."/>
        </authorList>
    </citation>
    <scope>NUCLEOTIDE SEQUENCE [LARGE SCALE GENOMIC DNA]</scope>
    <source>
        <strain evidence="6">cv. HFTH1</strain>
        <tissue evidence="5">Young leaf</tissue>
    </source>
</reference>
<name>A0A498JPB6_MALDO</name>
<dbReference type="PANTHER" id="PTHR47990">
    <property type="entry name" value="2-OXOGLUTARATE (2OG) AND FE(II)-DEPENDENT OXYGENASE SUPERFAMILY PROTEIN-RELATED"/>
    <property type="match status" value="1"/>
</dbReference>
<dbReference type="Pfam" id="PF03171">
    <property type="entry name" value="2OG-FeII_Oxy"/>
    <property type="match status" value="1"/>
</dbReference>
<evidence type="ECO:0000313" key="5">
    <source>
        <dbReference type="EMBL" id="RXH96985.1"/>
    </source>
</evidence>
<dbReference type="Proteomes" id="UP000290289">
    <property type="component" value="Chromosome 6"/>
</dbReference>
<dbReference type="InterPro" id="IPR026992">
    <property type="entry name" value="DIOX_N"/>
</dbReference>
<dbReference type="PROSITE" id="PS51471">
    <property type="entry name" value="FE2OG_OXY"/>
    <property type="match status" value="1"/>
</dbReference>
<dbReference type="Gene3D" id="2.60.120.330">
    <property type="entry name" value="B-lactam Antibiotic, Isopenicillin N Synthase, Chain"/>
    <property type="match status" value="2"/>
</dbReference>
<dbReference type="AlphaFoldDB" id="A0A498JPB6"/>
<organism evidence="5 6">
    <name type="scientific">Malus domestica</name>
    <name type="common">Apple</name>
    <name type="synonym">Pyrus malus</name>
    <dbReference type="NCBI Taxonomy" id="3750"/>
    <lineage>
        <taxon>Eukaryota</taxon>
        <taxon>Viridiplantae</taxon>
        <taxon>Streptophyta</taxon>
        <taxon>Embryophyta</taxon>
        <taxon>Tracheophyta</taxon>
        <taxon>Spermatophyta</taxon>
        <taxon>Magnoliopsida</taxon>
        <taxon>eudicotyledons</taxon>
        <taxon>Gunneridae</taxon>
        <taxon>Pentapetalae</taxon>
        <taxon>rosids</taxon>
        <taxon>fabids</taxon>
        <taxon>Rosales</taxon>
        <taxon>Rosaceae</taxon>
        <taxon>Amygdaloideae</taxon>
        <taxon>Maleae</taxon>
        <taxon>Malus</taxon>
    </lineage>
</organism>
<evidence type="ECO:0000256" key="3">
    <source>
        <dbReference type="RuleBase" id="RU003682"/>
    </source>
</evidence>
<protein>
    <recommendedName>
        <fullName evidence="4">Fe2OG dioxygenase domain-containing protein</fullName>
    </recommendedName>
</protein>